<dbReference type="PANTHER" id="PTHR37984">
    <property type="entry name" value="PROTEIN CBG26694"/>
    <property type="match status" value="1"/>
</dbReference>
<dbReference type="InterPro" id="IPR012337">
    <property type="entry name" value="RNaseH-like_sf"/>
</dbReference>
<reference evidence="3" key="1">
    <citation type="submission" date="2014-03" db="EMBL/GenBank/DDBJ databases">
        <title>The sialotranscriptome of Amblyomma triste, Amblyomma parvum and Amblyomma cajennense ticks, uncovered by 454-based RNA-seq.</title>
        <authorList>
            <person name="Garcia G.R."/>
            <person name="Gardinassi L.G."/>
            <person name="Ribeiro J.M."/>
            <person name="Anatriello E."/>
            <person name="Ferreira B.R."/>
            <person name="Moreira H.N."/>
            <person name="Mafra C."/>
            <person name="Olegario M.M."/>
            <person name="Szabo P.J."/>
            <person name="Miranda-Santos I.K."/>
            <person name="Maruyama S.R."/>
        </authorList>
    </citation>
    <scope>NUCLEOTIDE SEQUENCE</scope>
    <source>
        <strain evidence="3">Mato Grasso do Sul</strain>
        <tissue evidence="3">Salivary glands</tissue>
    </source>
</reference>
<dbReference type="InterPro" id="IPR001584">
    <property type="entry name" value="Integrase_cat-core"/>
</dbReference>
<feature type="region of interest" description="Disordered" evidence="1">
    <location>
        <begin position="155"/>
        <end position="270"/>
    </location>
</feature>
<dbReference type="PANTHER" id="PTHR37984:SF7">
    <property type="entry name" value="INTEGRASE CATALYTIC DOMAIN-CONTAINING PROTEIN"/>
    <property type="match status" value="1"/>
</dbReference>
<proteinExistence type="evidence at transcript level"/>
<dbReference type="EMBL" id="GBBM01006763">
    <property type="protein sequence ID" value="JAC28655.1"/>
    <property type="molecule type" value="mRNA"/>
</dbReference>
<accession>A0A023G6Z5</accession>
<protein>
    <submittedName>
        <fullName evidence="3">Putative gypsy nogag</fullName>
    </submittedName>
</protein>
<dbReference type="GO" id="GO:0015074">
    <property type="term" value="P:DNA integration"/>
    <property type="evidence" value="ECO:0007669"/>
    <property type="project" value="InterPro"/>
</dbReference>
<dbReference type="InterPro" id="IPR050951">
    <property type="entry name" value="Retrovirus_Pol_polyprotein"/>
</dbReference>
<evidence type="ECO:0000313" key="3">
    <source>
        <dbReference type="EMBL" id="JAC28655.1"/>
    </source>
</evidence>
<sequence length="270" mass="29791">MFARYGVPLEVCTDNGPQFASHEFAAFARTYDFAHVTSSPRYPQSNGLAEKGVQVVKRIMKKCEHSQEDFWLGLLAYRCTPLEDGRSPGELLQGRCLRANLPDFGAVQTTVVKKHHQKSSGKPLPPLAEGSVVRIWDRTWSKKGTVVGTAAPRSYKVQTEDHRVFRRNRRHLLQTREKGAADTSDDDSDSSEREPDNPGQSARNISPGATIRTSADSPRQQSATDSPVLGGPGNHVPLALPGPTPVPRRSARTVKPPQRLQYDADFNQIA</sequence>
<feature type="compositionally biased region" description="Polar residues" evidence="1">
    <location>
        <begin position="211"/>
        <end position="225"/>
    </location>
</feature>
<dbReference type="AlphaFoldDB" id="A0A023G6Z5"/>
<organism evidence="3">
    <name type="scientific">Amblyomma triste</name>
    <name type="common">Neotropical tick</name>
    <dbReference type="NCBI Taxonomy" id="251400"/>
    <lineage>
        <taxon>Eukaryota</taxon>
        <taxon>Metazoa</taxon>
        <taxon>Ecdysozoa</taxon>
        <taxon>Arthropoda</taxon>
        <taxon>Chelicerata</taxon>
        <taxon>Arachnida</taxon>
        <taxon>Acari</taxon>
        <taxon>Parasitiformes</taxon>
        <taxon>Ixodida</taxon>
        <taxon>Ixodoidea</taxon>
        <taxon>Ixodidae</taxon>
        <taxon>Amblyomminae</taxon>
        <taxon>Amblyomma</taxon>
    </lineage>
</organism>
<name>A0A023G6Z5_AMBTT</name>
<feature type="domain" description="Integrase catalytic" evidence="2">
    <location>
        <begin position="1"/>
        <end position="131"/>
    </location>
</feature>
<feature type="compositionally biased region" description="Basic residues" evidence="1">
    <location>
        <begin position="164"/>
        <end position="173"/>
    </location>
</feature>
<dbReference type="Gene3D" id="3.30.420.10">
    <property type="entry name" value="Ribonuclease H-like superfamily/Ribonuclease H"/>
    <property type="match status" value="1"/>
</dbReference>
<evidence type="ECO:0000256" key="1">
    <source>
        <dbReference type="SAM" id="MobiDB-lite"/>
    </source>
</evidence>
<dbReference type="PROSITE" id="PS50994">
    <property type="entry name" value="INTEGRASE"/>
    <property type="match status" value="1"/>
</dbReference>
<dbReference type="InterPro" id="IPR036397">
    <property type="entry name" value="RNaseH_sf"/>
</dbReference>
<dbReference type="SUPFAM" id="SSF53098">
    <property type="entry name" value="Ribonuclease H-like"/>
    <property type="match status" value="1"/>
</dbReference>
<dbReference type="GO" id="GO:0003676">
    <property type="term" value="F:nucleic acid binding"/>
    <property type="evidence" value="ECO:0007669"/>
    <property type="project" value="InterPro"/>
</dbReference>
<evidence type="ECO:0000259" key="2">
    <source>
        <dbReference type="PROSITE" id="PS50994"/>
    </source>
</evidence>